<evidence type="ECO:0000313" key="2">
    <source>
        <dbReference type="Proteomes" id="UP000187209"/>
    </source>
</evidence>
<dbReference type="OrthoDB" id="324337at2759"/>
<evidence type="ECO:0000313" key="1">
    <source>
        <dbReference type="EMBL" id="OMJ73492.1"/>
    </source>
</evidence>
<accession>A0A1R2B9P6</accession>
<sequence>MDFFQTVGLKPESPIEIYRKTLSRQKHLIQSNKYAQELETRYNKFRHKTKQKPLNSPKTPKSPHIWPIHSNVFTEVLRNKLSTVLKFSTPKAQTRLPTRFRYKSAIRASACGKKPESPMTKTSIPVTMIV</sequence>
<reference evidence="1 2" key="1">
    <citation type="submission" date="2016-11" db="EMBL/GenBank/DDBJ databases">
        <title>The macronuclear genome of Stentor coeruleus: a giant cell with tiny introns.</title>
        <authorList>
            <person name="Slabodnick M."/>
            <person name="Ruby J.G."/>
            <person name="Reiff S.B."/>
            <person name="Swart E.C."/>
            <person name="Gosai S."/>
            <person name="Prabakaran S."/>
            <person name="Witkowska E."/>
            <person name="Larue G.E."/>
            <person name="Fisher S."/>
            <person name="Freeman R.M."/>
            <person name="Gunawardena J."/>
            <person name="Chu W."/>
            <person name="Stover N.A."/>
            <person name="Gregory B.D."/>
            <person name="Nowacki M."/>
            <person name="Derisi J."/>
            <person name="Roy S.W."/>
            <person name="Marshall W.F."/>
            <person name="Sood P."/>
        </authorList>
    </citation>
    <scope>NUCLEOTIDE SEQUENCE [LARGE SCALE GENOMIC DNA]</scope>
    <source>
        <strain evidence="1">WM001</strain>
    </source>
</reference>
<comment type="caution">
    <text evidence="1">The sequence shown here is derived from an EMBL/GenBank/DDBJ whole genome shotgun (WGS) entry which is preliminary data.</text>
</comment>
<dbReference type="Proteomes" id="UP000187209">
    <property type="component" value="Unassembled WGS sequence"/>
</dbReference>
<gene>
    <name evidence="1" type="ORF">SteCoe_27789</name>
</gene>
<name>A0A1R2B9P6_9CILI</name>
<dbReference type="AlphaFoldDB" id="A0A1R2B9P6"/>
<keyword evidence="2" id="KW-1185">Reference proteome</keyword>
<proteinExistence type="predicted"/>
<organism evidence="1 2">
    <name type="scientific">Stentor coeruleus</name>
    <dbReference type="NCBI Taxonomy" id="5963"/>
    <lineage>
        <taxon>Eukaryota</taxon>
        <taxon>Sar</taxon>
        <taxon>Alveolata</taxon>
        <taxon>Ciliophora</taxon>
        <taxon>Postciliodesmatophora</taxon>
        <taxon>Heterotrichea</taxon>
        <taxon>Heterotrichida</taxon>
        <taxon>Stentoridae</taxon>
        <taxon>Stentor</taxon>
    </lineage>
</organism>
<dbReference type="EMBL" id="MPUH01000817">
    <property type="protein sequence ID" value="OMJ73492.1"/>
    <property type="molecule type" value="Genomic_DNA"/>
</dbReference>
<protein>
    <submittedName>
        <fullName evidence="1">Uncharacterized protein</fullName>
    </submittedName>
</protein>